<keyword evidence="1" id="KW-0456">Lyase</keyword>
<dbReference type="GO" id="GO:0005737">
    <property type="term" value="C:cytoplasm"/>
    <property type="evidence" value="ECO:0007669"/>
    <property type="project" value="TreeGrafter"/>
</dbReference>
<dbReference type="Gene3D" id="3.20.20.140">
    <property type="entry name" value="Metal-dependent hydrolases"/>
    <property type="match status" value="1"/>
</dbReference>
<dbReference type="GO" id="GO:0019748">
    <property type="term" value="P:secondary metabolic process"/>
    <property type="evidence" value="ECO:0007669"/>
    <property type="project" value="TreeGrafter"/>
</dbReference>
<dbReference type="PROSITE" id="PS51257">
    <property type="entry name" value="PROKAR_LIPOPROTEIN"/>
    <property type="match status" value="1"/>
</dbReference>
<dbReference type="PANTHER" id="PTHR21240">
    <property type="entry name" value="2-AMINO-3-CARBOXYLMUCONATE-6-SEMIALDEHYDE DECARBOXYLASE"/>
    <property type="match status" value="1"/>
</dbReference>
<sequence length="362" mass="39855">MPRRYGEPATGHHRGGLVVTHRWTTAPLLLLLAACAQGSHPVACTADRDTTRGSRTVELRIDHHQHLLSEGARAVTVTNFRTIGDTSYARKAEHEPLVDAARMVRMLDEAGIAKALVFSNAYYFAHPAIEQAGEYEQVRAENDWTLAQVRRHPARLFAACSVNPRRGYAVAEIERCAASGGFRALKLHFGGSGVDLGDPTHVAGVRRAFAAANRLRLPVVAHLRSEAEFGARQARTFLGEILPAAPDVPVTINHLWGGGRYGPDADSALSVFAHSFERMDPRVGNLWFDLAQIYMAPPTDNDRARIAEQMRRIGFARMLYGSDGPQWGGVPPRQHWEEFKKCMPLTGGELDTIAANVAPYLR</sequence>
<dbReference type="Pfam" id="PF04909">
    <property type="entry name" value="Amidohydro_2"/>
    <property type="match status" value="1"/>
</dbReference>
<dbReference type="AlphaFoldDB" id="A0A6J4K5F9"/>
<protein>
    <recommendedName>
        <fullName evidence="2">Amidohydrolase-related domain-containing protein</fullName>
    </recommendedName>
</protein>
<evidence type="ECO:0000313" key="3">
    <source>
        <dbReference type="EMBL" id="CAA9296393.1"/>
    </source>
</evidence>
<dbReference type="InterPro" id="IPR032465">
    <property type="entry name" value="ACMSD"/>
</dbReference>
<accession>A0A6J4K5F9</accession>
<dbReference type="GO" id="GO:0016831">
    <property type="term" value="F:carboxy-lyase activity"/>
    <property type="evidence" value="ECO:0007669"/>
    <property type="project" value="InterPro"/>
</dbReference>
<dbReference type="InterPro" id="IPR006680">
    <property type="entry name" value="Amidohydro-rel"/>
</dbReference>
<name>A0A6J4K5F9_9BACT</name>
<organism evidence="3">
    <name type="scientific">uncultured Gemmatimonadota bacterium</name>
    <dbReference type="NCBI Taxonomy" id="203437"/>
    <lineage>
        <taxon>Bacteria</taxon>
        <taxon>Pseudomonadati</taxon>
        <taxon>Gemmatimonadota</taxon>
        <taxon>environmental samples</taxon>
    </lineage>
</organism>
<gene>
    <name evidence="3" type="ORF">AVDCRST_MAG68-31</name>
</gene>
<dbReference type="SUPFAM" id="SSF51556">
    <property type="entry name" value="Metallo-dependent hydrolases"/>
    <property type="match status" value="1"/>
</dbReference>
<evidence type="ECO:0000256" key="1">
    <source>
        <dbReference type="ARBA" id="ARBA00023239"/>
    </source>
</evidence>
<feature type="domain" description="Amidohydrolase-related" evidence="2">
    <location>
        <begin position="61"/>
        <end position="334"/>
    </location>
</feature>
<dbReference type="GO" id="GO:0016787">
    <property type="term" value="F:hydrolase activity"/>
    <property type="evidence" value="ECO:0007669"/>
    <property type="project" value="InterPro"/>
</dbReference>
<dbReference type="PANTHER" id="PTHR21240:SF28">
    <property type="entry name" value="ISO-OROTATE DECARBOXYLASE (EUROFUNG)"/>
    <property type="match status" value="1"/>
</dbReference>
<reference evidence="3" key="1">
    <citation type="submission" date="2020-02" db="EMBL/GenBank/DDBJ databases">
        <authorList>
            <person name="Meier V. D."/>
        </authorList>
    </citation>
    <scope>NUCLEOTIDE SEQUENCE</scope>
    <source>
        <strain evidence="3">AVDCRST_MAG68</strain>
    </source>
</reference>
<proteinExistence type="predicted"/>
<evidence type="ECO:0000259" key="2">
    <source>
        <dbReference type="Pfam" id="PF04909"/>
    </source>
</evidence>
<dbReference type="EMBL" id="CADCTW010000003">
    <property type="protein sequence ID" value="CAA9296393.1"/>
    <property type="molecule type" value="Genomic_DNA"/>
</dbReference>
<dbReference type="InterPro" id="IPR032466">
    <property type="entry name" value="Metal_Hydrolase"/>
</dbReference>